<keyword evidence="4" id="KW-1185">Reference proteome</keyword>
<dbReference type="STRING" id="206665.SAMN04488516_11813"/>
<dbReference type="Pfam" id="PF00329">
    <property type="entry name" value="Complex1_30kDa"/>
    <property type="match status" value="1"/>
</dbReference>
<dbReference type="PANTHER" id="PTHR10884">
    <property type="entry name" value="NADH DEHYDROGENASE UBIQUINONE IRON-SULFUR PROTEIN 3"/>
    <property type="match status" value="1"/>
</dbReference>
<evidence type="ECO:0000259" key="2">
    <source>
        <dbReference type="Pfam" id="PF00329"/>
    </source>
</evidence>
<sequence>MNNKTSLFPPFIEDACCFSSCSHEQTGYERHFFITPKTLLKSVQKLDSLGYYLEDIVASQVKEGFLLVYHFNHWETPGRLVLRVLLTEGKKEVESISSVYPGALWHERECYDFFGIIFKNHPNLIPLLLDPENPIDPPLLKPENKKKDLYQLLPACEQVLQHPRDEELSNYLIECSKKG</sequence>
<organism evidence="3 4">
    <name type="scientific">Desulfonauticus submarinus</name>
    <dbReference type="NCBI Taxonomy" id="206665"/>
    <lineage>
        <taxon>Bacteria</taxon>
        <taxon>Pseudomonadati</taxon>
        <taxon>Thermodesulfobacteriota</taxon>
        <taxon>Desulfovibrionia</taxon>
        <taxon>Desulfovibrionales</taxon>
        <taxon>Desulfonauticaceae</taxon>
        <taxon>Desulfonauticus</taxon>
    </lineage>
</organism>
<dbReference type="AlphaFoldDB" id="A0A1H0GFY0"/>
<dbReference type="Proteomes" id="UP000199602">
    <property type="component" value="Unassembled WGS sequence"/>
</dbReference>
<dbReference type="EMBL" id="FNIN01000018">
    <property type="protein sequence ID" value="SDO05784.1"/>
    <property type="molecule type" value="Genomic_DNA"/>
</dbReference>
<evidence type="ECO:0000313" key="4">
    <source>
        <dbReference type="Proteomes" id="UP000199602"/>
    </source>
</evidence>
<dbReference type="InterPro" id="IPR001268">
    <property type="entry name" value="NADH_UbQ_OxRdtase_30kDa_su"/>
</dbReference>
<reference evidence="3 4" key="1">
    <citation type="submission" date="2016-10" db="EMBL/GenBank/DDBJ databases">
        <authorList>
            <person name="de Groot N.N."/>
        </authorList>
    </citation>
    <scope>NUCLEOTIDE SEQUENCE [LARGE SCALE GENOMIC DNA]</scope>
    <source>
        <strain evidence="3 4">DSM 15269</strain>
    </source>
</reference>
<proteinExistence type="inferred from homology"/>
<protein>
    <submittedName>
        <fullName evidence="3">NADH-quinone oxidoreductase subunit C</fullName>
    </submittedName>
</protein>
<accession>A0A1H0GFY0</accession>
<dbReference type="PANTHER" id="PTHR10884:SF14">
    <property type="entry name" value="NADH DEHYDROGENASE [UBIQUINONE] IRON-SULFUR PROTEIN 3, MITOCHONDRIAL"/>
    <property type="match status" value="1"/>
</dbReference>
<feature type="domain" description="NADH:ubiquinone oxidoreductase 30kDa subunit" evidence="2">
    <location>
        <begin position="35"/>
        <end position="141"/>
    </location>
</feature>
<dbReference type="InterPro" id="IPR037232">
    <property type="entry name" value="NADH_quin_OxRdtase_su_C/D-like"/>
</dbReference>
<comment type="similarity">
    <text evidence="1">Belongs to the complex I 30 kDa subunit family.</text>
</comment>
<dbReference type="GO" id="GO:0008137">
    <property type="term" value="F:NADH dehydrogenase (ubiquinone) activity"/>
    <property type="evidence" value="ECO:0007669"/>
    <property type="project" value="InterPro"/>
</dbReference>
<dbReference type="Gene3D" id="3.30.460.80">
    <property type="entry name" value="NADH:ubiquinone oxidoreductase, 30kDa subunit"/>
    <property type="match status" value="1"/>
</dbReference>
<evidence type="ECO:0000313" key="3">
    <source>
        <dbReference type="EMBL" id="SDO05784.1"/>
    </source>
</evidence>
<dbReference type="RefSeq" id="WP_092066628.1">
    <property type="nucleotide sequence ID" value="NZ_FNIN01000018.1"/>
</dbReference>
<gene>
    <name evidence="3" type="ORF">SAMN04488516_11813</name>
</gene>
<dbReference type="OrthoDB" id="9803286at2"/>
<name>A0A1H0GFY0_9BACT</name>
<dbReference type="SUPFAM" id="SSF143243">
    <property type="entry name" value="Nqo5-like"/>
    <property type="match status" value="1"/>
</dbReference>
<evidence type="ECO:0000256" key="1">
    <source>
        <dbReference type="ARBA" id="ARBA00007569"/>
    </source>
</evidence>